<dbReference type="Proteomes" id="UP000621500">
    <property type="component" value="Unassembled WGS sequence"/>
</dbReference>
<sequence length="90" mass="9542">MFRLHVDRGQDAVGAHAAEQPEPADPGTGADLHDGPRTAGRGQQPERRTGTRRDGVEPDLPGQATGGTQDQVLGDVRFGELECLGGRRTD</sequence>
<organism evidence="2 3">
    <name type="scientific">Plantactinospora mayteni</name>
    <dbReference type="NCBI Taxonomy" id="566021"/>
    <lineage>
        <taxon>Bacteria</taxon>
        <taxon>Bacillati</taxon>
        <taxon>Actinomycetota</taxon>
        <taxon>Actinomycetes</taxon>
        <taxon>Micromonosporales</taxon>
        <taxon>Micromonosporaceae</taxon>
        <taxon>Plantactinospora</taxon>
    </lineage>
</organism>
<feature type="compositionally biased region" description="Basic and acidic residues" evidence="1">
    <location>
        <begin position="44"/>
        <end position="56"/>
    </location>
</feature>
<keyword evidence="3" id="KW-1185">Reference proteome</keyword>
<gene>
    <name evidence="2" type="ORF">Pma05_30290</name>
</gene>
<feature type="region of interest" description="Disordered" evidence="1">
    <location>
        <begin position="1"/>
        <end position="75"/>
    </location>
</feature>
<protein>
    <submittedName>
        <fullName evidence="2">Uncharacterized protein</fullName>
    </submittedName>
</protein>
<evidence type="ECO:0000313" key="2">
    <source>
        <dbReference type="EMBL" id="GIG96456.1"/>
    </source>
</evidence>
<accession>A0ABQ4EP81</accession>
<proteinExistence type="predicted"/>
<reference evidence="2 3" key="1">
    <citation type="submission" date="2021-01" db="EMBL/GenBank/DDBJ databases">
        <title>Whole genome shotgun sequence of Plantactinospora mayteni NBRC 109088.</title>
        <authorList>
            <person name="Komaki H."/>
            <person name="Tamura T."/>
        </authorList>
    </citation>
    <scope>NUCLEOTIDE SEQUENCE [LARGE SCALE GENOMIC DNA]</scope>
    <source>
        <strain evidence="2 3">NBRC 109088</strain>
    </source>
</reference>
<name>A0ABQ4EP81_9ACTN</name>
<comment type="caution">
    <text evidence="2">The sequence shown here is derived from an EMBL/GenBank/DDBJ whole genome shotgun (WGS) entry which is preliminary data.</text>
</comment>
<evidence type="ECO:0000256" key="1">
    <source>
        <dbReference type="SAM" id="MobiDB-lite"/>
    </source>
</evidence>
<evidence type="ECO:0000313" key="3">
    <source>
        <dbReference type="Proteomes" id="UP000621500"/>
    </source>
</evidence>
<dbReference type="EMBL" id="BONX01000018">
    <property type="protein sequence ID" value="GIG96456.1"/>
    <property type="molecule type" value="Genomic_DNA"/>
</dbReference>
<feature type="compositionally biased region" description="Basic and acidic residues" evidence="1">
    <location>
        <begin position="1"/>
        <end position="10"/>
    </location>
</feature>